<feature type="compositionally biased region" description="Basic and acidic residues" evidence="4">
    <location>
        <begin position="335"/>
        <end position="461"/>
    </location>
</feature>
<protein>
    <recommendedName>
        <fullName evidence="5">CHHC U11-48K-type domain-containing protein</fullName>
    </recommendedName>
</protein>
<feature type="compositionally biased region" description="Basic and acidic residues" evidence="4">
    <location>
        <begin position="529"/>
        <end position="541"/>
    </location>
</feature>
<evidence type="ECO:0000313" key="7">
    <source>
        <dbReference type="Proteomes" id="UP000215335"/>
    </source>
</evidence>
<comment type="caution">
    <text evidence="6">The sequence shown here is derived from an EMBL/GenBank/DDBJ whole genome shotgun (WGS) entry which is preliminary data.</text>
</comment>
<reference evidence="6 7" key="1">
    <citation type="journal article" date="2017" name="Curr. Biol.">
        <title>The Evolution of Venom by Co-option of Single-Copy Genes.</title>
        <authorList>
            <person name="Martinson E.O."/>
            <person name="Mrinalini"/>
            <person name="Kelkar Y.D."/>
            <person name="Chang C.H."/>
            <person name="Werren J.H."/>
        </authorList>
    </citation>
    <scope>NUCLEOTIDE SEQUENCE [LARGE SCALE GENOMIC DNA]</scope>
    <source>
        <strain evidence="6 7">Alberta</strain>
        <tissue evidence="6">Whole body</tissue>
    </source>
</reference>
<sequence length="583" mass="69480">MTEPSLEERQKFLDDMSKFIDDAENCMKDLCSSVGWDYNYIYNYEETEKYAICPFNDGHRVPERTMHKHLVKCEWKTLGYTKECIPLPEPVLPPDDPSTIKLDMQLQAKVLQEAKKKNPDANISLDEKFVPQTSDRLTSDFTSDERKAMYEYVIANTVGPDIGHDITEMNKPEKTLEGEIKSTPIELLLAQERNLKRRRAKHRGVHTNKKSHTEIMREIVQQQMEMYREHLSEKYGIPIPNDEANAKPSEKEQQNKKNYEDDLNENSEQSSHSKRDRKNWNSADRSDYKKRYNSKSLDEKSERVVHESRDYSSSRRYSNYNKDYDSWSSAKKHQRYDSRDKYRDEHDFRDRSRDKYDSRGKHRDTYESRNKDKDRYDSHDRNREKNDSRFEDMNKHESQDSGRDINESRDANRLKYDSRDSSRNNKHDFRDKNKDKYDSRDKSRDDYDSQGTKKDKYHKYESNQSEYATYNRSRDREECSGKKESKSIVHESRSRKREKSESIVREIIKVSECEAKKSSSHKKHKKDRKREDRSRDKEDAKKHKKSKHKKTRDRSQSLSSNLLQVIWNHDTCACKGNFPLGPP</sequence>
<dbReference type="PROSITE" id="PS51800">
    <property type="entry name" value="ZF_CHHC_U11_48K"/>
    <property type="match status" value="1"/>
</dbReference>
<dbReference type="InterPro" id="IPR036236">
    <property type="entry name" value="Znf_C2H2_sf"/>
</dbReference>
<dbReference type="PANTHER" id="PTHR21402:SF10">
    <property type="entry name" value="U11_U12 SMALL NUCLEAR RIBONUCLEOPROTEIN 48 KDA PROTEIN"/>
    <property type="match status" value="1"/>
</dbReference>
<name>A0A232ELK2_9HYME</name>
<keyword evidence="1" id="KW-0479">Metal-binding</keyword>
<dbReference type="Pfam" id="PF05253">
    <property type="entry name" value="zf-U11-48K"/>
    <property type="match status" value="1"/>
</dbReference>
<feature type="compositionally biased region" description="Basic residues" evidence="4">
    <location>
        <begin position="518"/>
        <end position="528"/>
    </location>
</feature>
<dbReference type="AlphaFoldDB" id="A0A232ELK2"/>
<keyword evidence="2" id="KW-0863">Zinc-finger</keyword>
<feature type="domain" description="CHHC U11-48K-type" evidence="5">
    <location>
        <begin position="50"/>
        <end position="77"/>
    </location>
</feature>
<dbReference type="EMBL" id="NNAY01003560">
    <property type="protein sequence ID" value="OXU19198.1"/>
    <property type="molecule type" value="Genomic_DNA"/>
</dbReference>
<evidence type="ECO:0000259" key="5">
    <source>
        <dbReference type="PROSITE" id="PS51800"/>
    </source>
</evidence>
<evidence type="ECO:0000313" key="6">
    <source>
        <dbReference type="EMBL" id="OXU19198.1"/>
    </source>
</evidence>
<evidence type="ECO:0000256" key="3">
    <source>
        <dbReference type="ARBA" id="ARBA00022833"/>
    </source>
</evidence>
<dbReference type="GO" id="GO:0008270">
    <property type="term" value="F:zinc ion binding"/>
    <property type="evidence" value="ECO:0007669"/>
    <property type="project" value="UniProtKB-KW"/>
</dbReference>
<proteinExistence type="predicted"/>
<evidence type="ECO:0000256" key="4">
    <source>
        <dbReference type="SAM" id="MobiDB-lite"/>
    </source>
</evidence>
<accession>A0A232ELK2</accession>
<keyword evidence="3" id="KW-0862">Zinc</keyword>
<feature type="compositionally biased region" description="Basic and acidic residues" evidence="4">
    <location>
        <begin position="472"/>
        <end position="517"/>
    </location>
</feature>
<feature type="compositionally biased region" description="Polar residues" evidence="4">
    <location>
        <begin position="462"/>
        <end position="471"/>
    </location>
</feature>
<dbReference type="OrthoDB" id="69229at2759"/>
<feature type="compositionally biased region" description="Basic and acidic residues" evidence="4">
    <location>
        <begin position="284"/>
        <end position="313"/>
    </location>
</feature>
<evidence type="ECO:0000256" key="2">
    <source>
        <dbReference type="ARBA" id="ARBA00022771"/>
    </source>
</evidence>
<evidence type="ECO:0000256" key="1">
    <source>
        <dbReference type="ARBA" id="ARBA00022723"/>
    </source>
</evidence>
<dbReference type="SUPFAM" id="SSF57667">
    <property type="entry name" value="beta-beta-alpha zinc fingers"/>
    <property type="match status" value="1"/>
</dbReference>
<dbReference type="PANTHER" id="PTHR21402">
    <property type="entry name" value="GAMETOCYTE SPECIFIC FACTOR 1-RELATED"/>
    <property type="match status" value="1"/>
</dbReference>
<dbReference type="STRING" id="543379.A0A232ELK2"/>
<dbReference type="InterPro" id="IPR051591">
    <property type="entry name" value="UPF0224_FAM112_RNA_Proc"/>
</dbReference>
<organism evidence="6 7">
    <name type="scientific">Trichomalopsis sarcophagae</name>
    <dbReference type="NCBI Taxonomy" id="543379"/>
    <lineage>
        <taxon>Eukaryota</taxon>
        <taxon>Metazoa</taxon>
        <taxon>Ecdysozoa</taxon>
        <taxon>Arthropoda</taxon>
        <taxon>Hexapoda</taxon>
        <taxon>Insecta</taxon>
        <taxon>Pterygota</taxon>
        <taxon>Neoptera</taxon>
        <taxon>Endopterygota</taxon>
        <taxon>Hymenoptera</taxon>
        <taxon>Apocrita</taxon>
        <taxon>Proctotrupomorpha</taxon>
        <taxon>Chalcidoidea</taxon>
        <taxon>Pteromalidae</taxon>
        <taxon>Pteromalinae</taxon>
        <taxon>Trichomalopsis</taxon>
    </lineage>
</organism>
<keyword evidence="7" id="KW-1185">Reference proteome</keyword>
<feature type="compositionally biased region" description="Basic residues" evidence="4">
    <location>
        <begin position="542"/>
        <end position="552"/>
    </location>
</feature>
<feature type="region of interest" description="Disordered" evidence="4">
    <location>
        <begin position="237"/>
        <end position="559"/>
    </location>
</feature>
<feature type="compositionally biased region" description="Basic and acidic residues" evidence="4">
    <location>
        <begin position="244"/>
        <end position="260"/>
    </location>
</feature>
<dbReference type="InterPro" id="IPR022776">
    <property type="entry name" value="TRM13/UPF0224_CHHC_Znf_dom"/>
</dbReference>
<dbReference type="Proteomes" id="UP000215335">
    <property type="component" value="Unassembled WGS sequence"/>
</dbReference>
<gene>
    <name evidence="6" type="ORF">TSAR_014541</name>
</gene>